<organism evidence="5 6">
    <name type="scientific">Zasmidium cellare</name>
    <name type="common">Wine cellar mold</name>
    <name type="synonym">Racodium cellare</name>
    <dbReference type="NCBI Taxonomy" id="395010"/>
    <lineage>
        <taxon>Eukaryota</taxon>
        <taxon>Fungi</taxon>
        <taxon>Dikarya</taxon>
        <taxon>Ascomycota</taxon>
        <taxon>Pezizomycotina</taxon>
        <taxon>Dothideomycetes</taxon>
        <taxon>Dothideomycetidae</taxon>
        <taxon>Mycosphaerellales</taxon>
        <taxon>Mycosphaerellaceae</taxon>
        <taxon>Zasmidium</taxon>
    </lineage>
</organism>
<dbReference type="PANTHER" id="PTHR28554">
    <property type="entry name" value="39S RIBOSOMAL PROTEIN L45, MITOCHONDRIAL"/>
    <property type="match status" value="1"/>
</dbReference>
<dbReference type="InterPro" id="IPR024621">
    <property type="entry name" value="Mba1"/>
</dbReference>
<dbReference type="Pfam" id="PF07961">
    <property type="entry name" value="MBA1"/>
    <property type="match status" value="1"/>
</dbReference>
<comment type="caution">
    <text evidence="5">The sequence shown here is derived from an EMBL/GenBank/DDBJ whole genome shotgun (WGS) entry which is preliminary data.</text>
</comment>
<dbReference type="EMBL" id="JAXOVC010000012">
    <property type="protein sequence ID" value="KAK4495144.1"/>
    <property type="molecule type" value="Genomic_DNA"/>
</dbReference>
<reference evidence="5 6" key="1">
    <citation type="journal article" date="2023" name="G3 (Bethesda)">
        <title>A chromosome-level genome assembly of Zasmidium syzygii isolated from banana leaves.</title>
        <authorList>
            <person name="van Westerhoven A.C."/>
            <person name="Mehrabi R."/>
            <person name="Talebi R."/>
            <person name="Steentjes M.B.F."/>
            <person name="Corcolon B."/>
            <person name="Chong P.A."/>
            <person name="Kema G.H.J."/>
            <person name="Seidl M.F."/>
        </authorList>
    </citation>
    <scope>NUCLEOTIDE SEQUENCE [LARGE SCALE GENOMIC DNA]</scope>
    <source>
        <strain evidence="5 6">P124</strain>
    </source>
</reference>
<feature type="coiled-coil region" evidence="4">
    <location>
        <begin position="317"/>
        <end position="344"/>
    </location>
</feature>
<evidence type="ECO:0000313" key="6">
    <source>
        <dbReference type="Proteomes" id="UP001305779"/>
    </source>
</evidence>
<comment type="subcellular location">
    <subcellularLocation>
        <location evidence="1">Mitochondrion</location>
    </subcellularLocation>
</comment>
<evidence type="ECO:0000313" key="5">
    <source>
        <dbReference type="EMBL" id="KAK4495144.1"/>
    </source>
</evidence>
<keyword evidence="4" id="KW-0175">Coiled coil</keyword>
<proteinExistence type="predicted"/>
<dbReference type="Proteomes" id="UP001305779">
    <property type="component" value="Unassembled WGS sequence"/>
</dbReference>
<evidence type="ECO:0008006" key="7">
    <source>
        <dbReference type="Google" id="ProtNLM"/>
    </source>
</evidence>
<accession>A0ABR0E153</accession>
<dbReference type="InterPro" id="IPR051975">
    <property type="entry name" value="mtLSU_mL45"/>
</dbReference>
<dbReference type="Gene3D" id="3.10.450.240">
    <property type="match status" value="1"/>
</dbReference>
<dbReference type="PANTHER" id="PTHR28554:SF1">
    <property type="entry name" value="LARGE RIBOSOMAL SUBUNIT PROTEIN ML45"/>
    <property type="match status" value="1"/>
</dbReference>
<sequence>MSPPKRLCISLLHAPSRTTTLQQCPLQGTSITARGDTLRKPHQAHPFTHNGRRNANTMAASRQVTVQQPSQPSMKVAMKAQQKAAMRDGSVLQQFGLLPYTVVPPTGSRLPSWFKDPRGRWALEWHKYSRAVRQIAMAFYFSKWAVKPKFALETGKVNGIAKELYEEMYKHFASGDLAPIEHKLSPGLVGSLRARISQRAPNTSLLWSLEKYLGQPKLVWYSSAMLDHKLPADDQVGILQAVVRIRSRQRLQKMHRVVGKDRKVKEVLVDAAGKEIHEDEMERERRRSTKDTTEYVVLQRHVRKSRPGPWLLWGTTEETTLAKLKKSEQQMQKAQAAQLAALKK</sequence>
<protein>
    <recommendedName>
        <fullName evidence="7">Tim44-like domain-containing protein</fullName>
    </recommendedName>
</protein>
<evidence type="ECO:0000256" key="4">
    <source>
        <dbReference type="SAM" id="Coils"/>
    </source>
</evidence>
<evidence type="ECO:0000256" key="1">
    <source>
        <dbReference type="ARBA" id="ARBA00004173"/>
    </source>
</evidence>
<keyword evidence="3" id="KW-0496">Mitochondrion</keyword>
<gene>
    <name evidence="5" type="ORF">PRZ48_013471</name>
</gene>
<keyword evidence="6" id="KW-1185">Reference proteome</keyword>
<keyword evidence="2" id="KW-0809">Transit peptide</keyword>
<evidence type="ECO:0000256" key="3">
    <source>
        <dbReference type="ARBA" id="ARBA00023128"/>
    </source>
</evidence>
<evidence type="ECO:0000256" key="2">
    <source>
        <dbReference type="ARBA" id="ARBA00022946"/>
    </source>
</evidence>
<name>A0ABR0E153_ZASCE</name>